<feature type="repeat" description="WD" evidence="6">
    <location>
        <begin position="55"/>
        <end position="96"/>
    </location>
</feature>
<evidence type="ECO:0000256" key="6">
    <source>
        <dbReference type="PROSITE-ProRule" id="PRU00221"/>
    </source>
</evidence>
<dbReference type="PANTHER" id="PTHR22842:SF3">
    <property type="entry name" value="WD REPEAT DOMAIN-CONTAINING PROTEIN 83"/>
    <property type="match status" value="1"/>
</dbReference>
<dbReference type="PRINTS" id="PR00320">
    <property type="entry name" value="GPROTEINBRPT"/>
</dbReference>
<evidence type="ECO:0000313" key="7">
    <source>
        <dbReference type="EMBL" id="KAA8900731.1"/>
    </source>
</evidence>
<dbReference type="InterPro" id="IPR036322">
    <property type="entry name" value="WD40_repeat_dom_sf"/>
</dbReference>
<feature type="repeat" description="WD" evidence="6">
    <location>
        <begin position="97"/>
        <end position="138"/>
    </location>
</feature>
<keyword evidence="8" id="KW-1185">Reference proteome</keyword>
<comment type="caution">
    <text evidence="7">The sequence shown here is derived from an EMBL/GenBank/DDBJ whole genome shotgun (WGS) entry which is preliminary data.</text>
</comment>
<evidence type="ECO:0000256" key="2">
    <source>
        <dbReference type="ARBA" id="ARBA00022490"/>
    </source>
</evidence>
<dbReference type="GO" id="GO:0071013">
    <property type="term" value="C:catalytic step 2 spliceosome"/>
    <property type="evidence" value="ECO:0007669"/>
    <property type="project" value="TreeGrafter"/>
</dbReference>
<dbReference type="AlphaFoldDB" id="A0A5J5ESK3"/>
<dbReference type="PROSITE" id="PS00678">
    <property type="entry name" value="WD_REPEATS_1"/>
    <property type="match status" value="2"/>
</dbReference>
<dbReference type="InterPro" id="IPR001680">
    <property type="entry name" value="WD40_rpt"/>
</dbReference>
<dbReference type="Proteomes" id="UP000326924">
    <property type="component" value="Unassembled WGS sequence"/>
</dbReference>
<dbReference type="GO" id="GO:0005737">
    <property type="term" value="C:cytoplasm"/>
    <property type="evidence" value="ECO:0007669"/>
    <property type="project" value="UniProtKB-SubCell"/>
</dbReference>
<dbReference type="InterPro" id="IPR019775">
    <property type="entry name" value="WD40_repeat_CS"/>
</dbReference>
<dbReference type="PROSITE" id="PS50082">
    <property type="entry name" value="WD_REPEATS_2"/>
    <property type="match status" value="5"/>
</dbReference>
<evidence type="ECO:0000256" key="1">
    <source>
        <dbReference type="ARBA" id="ARBA00004496"/>
    </source>
</evidence>
<keyword evidence="2" id="KW-0963">Cytoplasm</keyword>
<dbReference type="CDD" id="cd00200">
    <property type="entry name" value="WD40"/>
    <property type="match status" value="1"/>
</dbReference>
<dbReference type="SMART" id="SM00320">
    <property type="entry name" value="WD40"/>
    <property type="match status" value="7"/>
</dbReference>
<evidence type="ECO:0000313" key="8">
    <source>
        <dbReference type="Proteomes" id="UP000326924"/>
    </source>
</evidence>
<dbReference type="Pfam" id="PF00400">
    <property type="entry name" value="WD40"/>
    <property type="match status" value="6"/>
</dbReference>
<dbReference type="PROSITE" id="PS50294">
    <property type="entry name" value="WD_REPEATS_REGION"/>
    <property type="match status" value="4"/>
</dbReference>
<dbReference type="GO" id="GO:0000398">
    <property type="term" value="P:mRNA splicing, via spliceosome"/>
    <property type="evidence" value="ECO:0007669"/>
    <property type="project" value="TreeGrafter"/>
</dbReference>
<organism evidence="7 8">
    <name type="scientific">Sphaerosporella brunnea</name>
    <dbReference type="NCBI Taxonomy" id="1250544"/>
    <lineage>
        <taxon>Eukaryota</taxon>
        <taxon>Fungi</taxon>
        <taxon>Dikarya</taxon>
        <taxon>Ascomycota</taxon>
        <taxon>Pezizomycotina</taxon>
        <taxon>Pezizomycetes</taxon>
        <taxon>Pezizales</taxon>
        <taxon>Pyronemataceae</taxon>
        <taxon>Sphaerosporella</taxon>
    </lineage>
</organism>
<dbReference type="PANTHER" id="PTHR22842">
    <property type="entry name" value="WD40 REPEAT PROTEIN"/>
    <property type="match status" value="1"/>
</dbReference>
<comment type="similarity">
    <text evidence="5">Belongs to the WD repeat MORG1 family.</text>
</comment>
<dbReference type="SUPFAM" id="SSF50978">
    <property type="entry name" value="WD40 repeat-like"/>
    <property type="match status" value="1"/>
</dbReference>
<dbReference type="InterPro" id="IPR015943">
    <property type="entry name" value="WD40/YVTN_repeat-like_dom_sf"/>
</dbReference>
<keyword evidence="4" id="KW-0677">Repeat</keyword>
<name>A0A5J5ESK3_9PEZI</name>
<sequence length="300" mass="32358">MPFTTRKPTSILTGHVGPIHALTYSSGAGSYLLTGGTDRKIHLWNPSTSTKISSYSGHGYSVLSLACSHDNTVFASSGGDKLVFLWDVSTGTTVRRFEGHWGQINAVAFNADSSVLVSGSYDATVRFWDLKSQAKKPVQTLEDAKDAVSDVVLYGHEVLAASVDGRVRAYDLRMGRCFVDVVSPAPLTCVRVSRDGRAMLVSALDGTVRLLDRDNGGLLKAYKGHKNSELRVRCAFAQAEEFVVSGSEDGEVWVWDLLEGRLVDRLKAHAGKAVTCVEFSPVKKQMVTAGADGTAVVWGE</sequence>
<accession>A0A5J5ESK3</accession>
<protein>
    <submittedName>
        <fullName evidence="7">WD40-repeat-containing domain protein</fullName>
    </submittedName>
</protein>
<evidence type="ECO:0000256" key="5">
    <source>
        <dbReference type="ARBA" id="ARBA00038145"/>
    </source>
</evidence>
<dbReference type="InParanoid" id="A0A5J5ESK3"/>
<feature type="repeat" description="WD" evidence="6">
    <location>
        <begin position="274"/>
        <end position="300"/>
    </location>
</feature>
<evidence type="ECO:0000256" key="3">
    <source>
        <dbReference type="ARBA" id="ARBA00022574"/>
    </source>
</evidence>
<comment type="subcellular location">
    <subcellularLocation>
        <location evidence="1">Cytoplasm</location>
    </subcellularLocation>
</comment>
<dbReference type="InterPro" id="IPR020472">
    <property type="entry name" value="WD40_PAC1"/>
</dbReference>
<feature type="repeat" description="WD" evidence="6">
    <location>
        <begin position="235"/>
        <end position="265"/>
    </location>
</feature>
<evidence type="ECO:0000256" key="4">
    <source>
        <dbReference type="ARBA" id="ARBA00022737"/>
    </source>
</evidence>
<keyword evidence="3 6" id="KW-0853">WD repeat</keyword>
<dbReference type="Gene3D" id="2.130.10.10">
    <property type="entry name" value="YVTN repeat-like/Quinoprotein amine dehydrogenase"/>
    <property type="match status" value="2"/>
</dbReference>
<dbReference type="EMBL" id="VXIS01000150">
    <property type="protein sequence ID" value="KAA8900731.1"/>
    <property type="molecule type" value="Genomic_DNA"/>
</dbReference>
<dbReference type="InterPro" id="IPR051980">
    <property type="entry name" value="WD_repeat_MORG1"/>
</dbReference>
<gene>
    <name evidence="7" type="ORF">FN846DRAFT_899704</name>
</gene>
<proteinExistence type="inferred from homology"/>
<reference evidence="7 8" key="1">
    <citation type="submission" date="2019-09" db="EMBL/GenBank/DDBJ databases">
        <title>Draft genome of the ectomycorrhizal ascomycete Sphaerosporella brunnea.</title>
        <authorList>
            <consortium name="DOE Joint Genome Institute"/>
            <person name="Benucci G.M."/>
            <person name="Marozzi G."/>
            <person name="Antonielli L."/>
            <person name="Sanchez S."/>
            <person name="Marco P."/>
            <person name="Wang X."/>
            <person name="Falini L.B."/>
            <person name="Barry K."/>
            <person name="Haridas S."/>
            <person name="Lipzen A."/>
            <person name="Labutti K."/>
            <person name="Grigoriev I.V."/>
            <person name="Murat C."/>
            <person name="Martin F."/>
            <person name="Albertini E."/>
            <person name="Donnini D."/>
            <person name="Bonito G."/>
        </authorList>
    </citation>
    <scope>NUCLEOTIDE SEQUENCE [LARGE SCALE GENOMIC DNA]</scope>
    <source>
        <strain evidence="7 8">Sb_GMNB300</strain>
    </source>
</reference>
<feature type="repeat" description="WD" evidence="6">
    <location>
        <begin position="12"/>
        <end position="54"/>
    </location>
</feature>
<dbReference type="OrthoDB" id="1068471at2759"/>